<accession>A0A8C9HAA6</accession>
<protein>
    <submittedName>
        <fullName evidence="1">Uncharacterized protein</fullName>
    </submittedName>
</protein>
<dbReference type="Proteomes" id="UP000694416">
    <property type="component" value="Unplaced"/>
</dbReference>
<reference evidence="1" key="1">
    <citation type="submission" date="2025-08" db="UniProtKB">
        <authorList>
            <consortium name="Ensembl"/>
        </authorList>
    </citation>
    <scope>IDENTIFICATION</scope>
</reference>
<organism evidence="1 2">
    <name type="scientific">Piliocolobus tephrosceles</name>
    <name type="common">Ugandan red Colobus</name>
    <dbReference type="NCBI Taxonomy" id="591936"/>
    <lineage>
        <taxon>Eukaryota</taxon>
        <taxon>Metazoa</taxon>
        <taxon>Chordata</taxon>
        <taxon>Craniata</taxon>
        <taxon>Vertebrata</taxon>
        <taxon>Euteleostomi</taxon>
        <taxon>Mammalia</taxon>
        <taxon>Eutheria</taxon>
        <taxon>Euarchontoglires</taxon>
        <taxon>Primates</taxon>
        <taxon>Haplorrhini</taxon>
        <taxon>Catarrhini</taxon>
        <taxon>Cercopithecidae</taxon>
        <taxon>Colobinae</taxon>
        <taxon>Piliocolobus</taxon>
    </lineage>
</organism>
<dbReference type="AlphaFoldDB" id="A0A8C9HAA6"/>
<reference evidence="1" key="2">
    <citation type="submission" date="2025-09" db="UniProtKB">
        <authorList>
            <consortium name="Ensembl"/>
        </authorList>
    </citation>
    <scope>IDENTIFICATION</scope>
</reference>
<sequence length="56" mass="6646">MAGHPRERVTQDEVRQNQILQELYLKELPARNVYARHHVNPSTRSTDHQEARVLAW</sequence>
<evidence type="ECO:0000313" key="2">
    <source>
        <dbReference type="Proteomes" id="UP000694416"/>
    </source>
</evidence>
<proteinExistence type="predicted"/>
<evidence type="ECO:0000313" key="1">
    <source>
        <dbReference type="Ensembl" id="ENSPTEP00000017973.1"/>
    </source>
</evidence>
<keyword evidence="2" id="KW-1185">Reference proteome</keyword>
<name>A0A8C9HAA6_9PRIM</name>
<dbReference type="Ensembl" id="ENSPTET00000026435.1">
    <property type="protein sequence ID" value="ENSPTEP00000017973.1"/>
    <property type="gene ID" value="ENSPTEG00000019446.1"/>
</dbReference>